<dbReference type="NCBIfam" id="NF002203">
    <property type="entry name" value="PRK01076.1"/>
    <property type="match status" value="1"/>
</dbReference>
<dbReference type="GO" id="GO:0030145">
    <property type="term" value="F:manganese ion binding"/>
    <property type="evidence" value="ECO:0007669"/>
    <property type="project" value="UniProtKB-UniRule"/>
</dbReference>
<dbReference type="GO" id="GO:0019301">
    <property type="term" value="P:rhamnose catabolic process"/>
    <property type="evidence" value="ECO:0007669"/>
    <property type="project" value="UniProtKB-UniRule"/>
</dbReference>
<evidence type="ECO:0000256" key="2">
    <source>
        <dbReference type="ARBA" id="ARBA00022723"/>
    </source>
</evidence>
<comment type="similarity">
    <text evidence="6">Belongs to the rhamnose isomerase family.</text>
</comment>
<comment type="subcellular location">
    <subcellularLocation>
        <location evidence="6">Cytoplasm</location>
    </subcellularLocation>
</comment>
<dbReference type="EMBL" id="QICS01000015">
    <property type="protein sequence ID" value="PXV85664.1"/>
    <property type="molecule type" value="Genomic_DNA"/>
</dbReference>
<gene>
    <name evidence="6" type="primary">rhaA</name>
    <name evidence="7" type="ORF">C8E03_11517</name>
</gene>
<name>A0A318ELM8_9FIRM</name>
<dbReference type="InterPro" id="IPR036237">
    <property type="entry name" value="Xyl_isomerase-like_sf"/>
</dbReference>
<dbReference type="InterPro" id="IPR050337">
    <property type="entry name" value="L-rhamnose_isomerase"/>
</dbReference>
<evidence type="ECO:0000256" key="5">
    <source>
        <dbReference type="ARBA" id="ARBA00023308"/>
    </source>
</evidence>
<dbReference type="GO" id="GO:0005737">
    <property type="term" value="C:cytoplasm"/>
    <property type="evidence" value="ECO:0007669"/>
    <property type="project" value="UniProtKB-SubCell"/>
</dbReference>
<dbReference type="Pfam" id="PF06134">
    <property type="entry name" value="RhaA"/>
    <property type="match status" value="1"/>
</dbReference>
<evidence type="ECO:0000256" key="4">
    <source>
        <dbReference type="ARBA" id="ARBA00023235"/>
    </source>
</evidence>
<keyword evidence="2 6" id="KW-0479">Metal-binding</keyword>
<evidence type="ECO:0000256" key="3">
    <source>
        <dbReference type="ARBA" id="ARBA00023211"/>
    </source>
</evidence>
<dbReference type="EC" id="5.3.1.14" evidence="6"/>
<comment type="caution">
    <text evidence="7">The sequence shown here is derived from an EMBL/GenBank/DDBJ whole genome shotgun (WGS) entry which is preliminary data.</text>
</comment>
<dbReference type="SUPFAM" id="SSF51658">
    <property type="entry name" value="Xylose isomerase-like"/>
    <property type="match status" value="1"/>
</dbReference>
<dbReference type="AlphaFoldDB" id="A0A318ELM8"/>
<dbReference type="Proteomes" id="UP000247523">
    <property type="component" value="Unassembled WGS sequence"/>
</dbReference>
<dbReference type="InterPro" id="IPR009308">
    <property type="entry name" value="Rhamnose_isomerase"/>
</dbReference>
<evidence type="ECO:0000313" key="8">
    <source>
        <dbReference type="Proteomes" id="UP000247523"/>
    </source>
</evidence>
<keyword evidence="5 6" id="KW-0684">Rhamnose metabolism</keyword>
<comment type="catalytic activity">
    <reaction evidence="6">
        <text>L-rhamnopyranose = L-rhamnulose</text>
        <dbReference type="Rhea" id="RHEA:23160"/>
        <dbReference type="ChEBI" id="CHEBI:17897"/>
        <dbReference type="ChEBI" id="CHEBI:62346"/>
        <dbReference type="EC" id="5.3.1.14"/>
    </reaction>
</comment>
<evidence type="ECO:0000256" key="6">
    <source>
        <dbReference type="HAMAP-Rule" id="MF_00541"/>
    </source>
</evidence>
<comment type="cofactor">
    <cofactor evidence="6">
        <name>Mn(2+)</name>
        <dbReference type="ChEBI" id="CHEBI:29035"/>
    </cofactor>
    <text evidence="6">Binds 1 Mn(2+) ion per subunit.</text>
</comment>
<keyword evidence="4 6" id="KW-0413">Isomerase</keyword>
<proteinExistence type="inferred from homology"/>
<keyword evidence="3 6" id="KW-0464">Manganese</keyword>
<dbReference type="Gene3D" id="3.20.20.150">
    <property type="entry name" value="Divalent-metal-dependent TIM barrel enzymes"/>
    <property type="match status" value="1"/>
</dbReference>
<evidence type="ECO:0000256" key="1">
    <source>
        <dbReference type="ARBA" id="ARBA00022490"/>
    </source>
</evidence>
<dbReference type="HAMAP" id="MF_00541">
    <property type="entry name" value="RhaA"/>
    <property type="match status" value="1"/>
</dbReference>
<feature type="binding site" evidence="6">
    <location>
        <position position="296"/>
    </location>
    <ligand>
        <name>Mn(2+)</name>
        <dbReference type="ChEBI" id="CHEBI:29035"/>
    </ligand>
</feature>
<feature type="binding site" evidence="6">
    <location>
        <position position="264"/>
    </location>
    <ligand>
        <name>Mn(2+)</name>
        <dbReference type="ChEBI" id="CHEBI:29035"/>
    </ligand>
</feature>
<sequence length="421" mass="47908">MYDVKKGYEVAKEFYAQYGINVDKAIEIANATPISMHCWQGDDVAGCEKKEDSTLTGGIQTTGNYPGKARNGEELRADIETAMKFIPGELKLNLHANYQESDTFIDRNEIDPKHFDKWVDWAVEKGIGLDFNPTYFSHPKSAKATLSSADNEIREFWIEHGIRCRQIGEYFFKKTGKPCIINHWTPDGDKEVPIDTIGPRQRLKDSYDQIFEATKDVKGVIDGIESKVFGIGAESFTAGSHEFCMGYVMKANKDHIIMTLDTGHYHPTEVVSAKLASIFTFSDKVLLHVSRPIRWDSDHVVSFDDETRAIMEELVRMDKLKDTYIATDFFDASINRIVAWVTGLRNTRKAMLAALLQPVDVMKEIERNGDVSARLAYKEEFKAAPFAFVWDYYCQQQEAGVGLEWLDEVKKYEDVILSKRA</sequence>
<feature type="binding site" evidence="6">
    <location>
        <position position="298"/>
    </location>
    <ligand>
        <name>Mn(2+)</name>
        <dbReference type="ChEBI" id="CHEBI:29035"/>
    </ligand>
</feature>
<dbReference type="PANTHER" id="PTHR30268:SF0">
    <property type="entry name" value="L-RHAMNOSE ISOMERASE"/>
    <property type="match status" value="1"/>
</dbReference>
<organism evidence="7 8">
    <name type="scientific">Lachnotalea glycerini</name>
    <dbReference type="NCBI Taxonomy" id="1763509"/>
    <lineage>
        <taxon>Bacteria</taxon>
        <taxon>Bacillati</taxon>
        <taxon>Bacillota</taxon>
        <taxon>Clostridia</taxon>
        <taxon>Lachnospirales</taxon>
        <taxon>Lachnospiraceae</taxon>
        <taxon>Lachnotalea</taxon>
    </lineage>
</organism>
<dbReference type="GO" id="GO:0008740">
    <property type="term" value="F:L-rhamnose isomerase activity"/>
    <property type="evidence" value="ECO:0007669"/>
    <property type="project" value="UniProtKB-UniRule"/>
</dbReference>
<dbReference type="PANTHER" id="PTHR30268">
    <property type="entry name" value="L-RHAMNOSE ISOMERASE"/>
    <property type="match status" value="1"/>
</dbReference>
<dbReference type="UniPathway" id="UPA00541">
    <property type="reaction ID" value="UER00601"/>
</dbReference>
<comment type="pathway">
    <text evidence="6">Carbohydrate degradation; L-rhamnose degradation; glycerone phosphate from L-rhamnose: step 1/3.</text>
</comment>
<reference evidence="7 8" key="1">
    <citation type="submission" date="2018-05" db="EMBL/GenBank/DDBJ databases">
        <title>Genomic Encyclopedia of Type Strains, Phase IV (KMG-IV): sequencing the most valuable type-strain genomes for metagenomic binning, comparative biology and taxonomic classification.</title>
        <authorList>
            <person name="Goeker M."/>
        </authorList>
    </citation>
    <scope>NUCLEOTIDE SEQUENCE [LARGE SCALE GENOMIC DNA]</scope>
    <source>
        <strain evidence="7 8">DSM 28816</strain>
    </source>
</reference>
<keyword evidence="1 6" id="KW-0963">Cytoplasm</keyword>
<protein>
    <recommendedName>
        <fullName evidence="6">L-rhamnose isomerase</fullName>
        <ecNumber evidence="6">5.3.1.14</ecNumber>
    </recommendedName>
</protein>
<dbReference type="GO" id="GO:0019324">
    <property type="term" value="P:L-lyxose metabolic process"/>
    <property type="evidence" value="ECO:0007669"/>
    <property type="project" value="TreeGrafter"/>
</dbReference>
<evidence type="ECO:0000313" key="7">
    <source>
        <dbReference type="EMBL" id="PXV85664.1"/>
    </source>
</evidence>
<comment type="function">
    <text evidence="6">Catalyzes the interconversion of L-rhamnose and L-rhamnulose.</text>
</comment>
<dbReference type="RefSeq" id="WP_110291842.1">
    <property type="nucleotide sequence ID" value="NZ_QICS01000015.1"/>
</dbReference>
<accession>A0A318ELM8</accession>